<dbReference type="PANTHER" id="PTHR35586">
    <property type="entry name" value="SLL1691 PROTEIN"/>
    <property type="match status" value="1"/>
</dbReference>
<evidence type="ECO:0000256" key="1">
    <source>
        <dbReference type="SAM" id="MobiDB-lite"/>
    </source>
</evidence>
<keyword evidence="3" id="KW-1185">Reference proteome</keyword>
<dbReference type="PANTHER" id="PTHR35586:SF1">
    <property type="entry name" value="SLL1691 PROTEIN"/>
    <property type="match status" value="1"/>
</dbReference>
<accession>A0ABT5K5F3</accession>
<feature type="region of interest" description="Disordered" evidence="1">
    <location>
        <begin position="252"/>
        <end position="272"/>
    </location>
</feature>
<evidence type="ECO:0000313" key="2">
    <source>
        <dbReference type="EMBL" id="MDC8759885.1"/>
    </source>
</evidence>
<name>A0ABT5K5F3_9BURK</name>
<dbReference type="EMBL" id="JAQQXR010000009">
    <property type="protein sequence ID" value="MDC8759885.1"/>
    <property type="molecule type" value="Genomic_DNA"/>
</dbReference>
<reference evidence="2 3" key="1">
    <citation type="submission" date="2022-10" db="EMBL/GenBank/DDBJ databases">
        <title>Janthinobacterium sp. hw3 Genome sequencing.</title>
        <authorList>
            <person name="Park S."/>
        </authorList>
    </citation>
    <scope>NUCLEOTIDE SEQUENCE [LARGE SCALE GENOMIC DNA]</scope>
    <source>
        <strain evidence="3">hw3</strain>
    </source>
</reference>
<comment type="caution">
    <text evidence="2">The sequence shown here is derived from an EMBL/GenBank/DDBJ whole genome shotgun (WGS) entry which is preliminary data.</text>
</comment>
<gene>
    <name evidence="2" type="ORF">OIK44_20055</name>
</gene>
<dbReference type="RefSeq" id="WP_273673334.1">
    <property type="nucleotide sequence ID" value="NZ_JAQQXR010000009.1"/>
</dbReference>
<dbReference type="Proteomes" id="UP001221208">
    <property type="component" value="Unassembled WGS sequence"/>
</dbReference>
<sequence length="328" mass="37860">MATPRDDYDTPWKDAVTRYFPAFMAFYFPQAHAEIDWSRGHVFLEQELAQVARDAALGKRLADKLVRLTLRDGSAQWLLLHLEVQGRRDPGFAERMFVYNYRIFDHYRQPVASLALLADDSAGWRPDGYAYQRLGCRMGITFPVVKLSDFAGRLEQLPDDPNPFALLTAAHLSARQTKGDTQRRAAEKWRLLTLLLQRQWDRQAIIDLLMVIDWMMRLPMPLERQLRQRIGEMERSRVMPYISSFERIARDDGRKQGRQEGRQEGHREGHQEGLREGQLLLLTQLLKRRFGALPAPIEQRLAQGTAAQLLAWSDAFVGAATLEEVFKA</sequence>
<proteinExistence type="predicted"/>
<protein>
    <submittedName>
        <fullName evidence="2">Transposase</fullName>
    </submittedName>
</protein>
<organism evidence="2 3">
    <name type="scientific">Janthinobacterium fluminis</name>
    <dbReference type="NCBI Taxonomy" id="2987524"/>
    <lineage>
        <taxon>Bacteria</taxon>
        <taxon>Pseudomonadati</taxon>
        <taxon>Pseudomonadota</taxon>
        <taxon>Betaproteobacteria</taxon>
        <taxon>Burkholderiales</taxon>
        <taxon>Oxalobacteraceae</taxon>
        <taxon>Janthinobacterium</taxon>
    </lineage>
</organism>
<evidence type="ECO:0000313" key="3">
    <source>
        <dbReference type="Proteomes" id="UP001221208"/>
    </source>
</evidence>